<feature type="domain" description="VOC" evidence="2">
    <location>
        <begin position="9"/>
        <end position="137"/>
    </location>
</feature>
<dbReference type="PANTHER" id="PTHR43048">
    <property type="entry name" value="METHYLMALONYL-COA EPIMERASE"/>
    <property type="match status" value="1"/>
</dbReference>
<accession>A0A0F9FLM5</accession>
<proteinExistence type="predicted"/>
<gene>
    <name evidence="3" type="ORF">LCGC14_2227810</name>
</gene>
<evidence type="ECO:0000256" key="1">
    <source>
        <dbReference type="ARBA" id="ARBA00022723"/>
    </source>
</evidence>
<name>A0A0F9FLM5_9ZZZZ</name>
<evidence type="ECO:0000313" key="3">
    <source>
        <dbReference type="EMBL" id="KKL58195.1"/>
    </source>
</evidence>
<dbReference type="InterPro" id="IPR029068">
    <property type="entry name" value="Glyas_Bleomycin-R_OHBP_Dase"/>
</dbReference>
<comment type="caution">
    <text evidence="3">The sequence shown here is derived from an EMBL/GenBank/DDBJ whole genome shotgun (WGS) entry which is preliminary data.</text>
</comment>
<organism evidence="3">
    <name type="scientific">marine sediment metagenome</name>
    <dbReference type="NCBI Taxonomy" id="412755"/>
    <lineage>
        <taxon>unclassified sequences</taxon>
        <taxon>metagenomes</taxon>
        <taxon>ecological metagenomes</taxon>
    </lineage>
</organism>
<dbReference type="GO" id="GO:0046491">
    <property type="term" value="P:L-methylmalonyl-CoA metabolic process"/>
    <property type="evidence" value="ECO:0007669"/>
    <property type="project" value="TreeGrafter"/>
</dbReference>
<evidence type="ECO:0000259" key="2">
    <source>
        <dbReference type="PROSITE" id="PS51819"/>
    </source>
</evidence>
<dbReference type="SUPFAM" id="SSF54593">
    <property type="entry name" value="Glyoxalase/Bleomycin resistance protein/Dihydroxybiphenyl dioxygenase"/>
    <property type="match status" value="1"/>
</dbReference>
<dbReference type="Gene3D" id="3.10.180.10">
    <property type="entry name" value="2,3-Dihydroxybiphenyl 1,2-Dioxygenase, domain 1"/>
    <property type="match status" value="1"/>
</dbReference>
<dbReference type="PANTHER" id="PTHR43048:SF3">
    <property type="entry name" value="METHYLMALONYL-COA EPIMERASE, MITOCHONDRIAL"/>
    <property type="match status" value="1"/>
</dbReference>
<reference evidence="3" key="1">
    <citation type="journal article" date="2015" name="Nature">
        <title>Complex archaea that bridge the gap between prokaryotes and eukaryotes.</title>
        <authorList>
            <person name="Spang A."/>
            <person name="Saw J.H."/>
            <person name="Jorgensen S.L."/>
            <person name="Zaremba-Niedzwiedzka K."/>
            <person name="Martijn J."/>
            <person name="Lind A.E."/>
            <person name="van Eijk R."/>
            <person name="Schleper C."/>
            <person name="Guy L."/>
            <person name="Ettema T.J."/>
        </authorList>
    </citation>
    <scope>NUCLEOTIDE SEQUENCE</scope>
</reference>
<dbReference type="GO" id="GO:0004493">
    <property type="term" value="F:methylmalonyl-CoA epimerase activity"/>
    <property type="evidence" value="ECO:0007669"/>
    <property type="project" value="TreeGrafter"/>
</dbReference>
<dbReference type="PROSITE" id="PS51819">
    <property type="entry name" value="VOC"/>
    <property type="match status" value="1"/>
</dbReference>
<dbReference type="GO" id="GO:0046872">
    <property type="term" value="F:metal ion binding"/>
    <property type="evidence" value="ECO:0007669"/>
    <property type="project" value="UniProtKB-KW"/>
</dbReference>
<dbReference type="InterPro" id="IPR037523">
    <property type="entry name" value="VOC_core"/>
</dbReference>
<dbReference type="InterPro" id="IPR051785">
    <property type="entry name" value="MMCE/EMCE_epimerase"/>
</dbReference>
<dbReference type="AlphaFoldDB" id="A0A0F9FLM5"/>
<keyword evidence="1" id="KW-0479">Metal-binding</keyword>
<sequence>MSEQIGIKRLDHVCWAVHKLEDALPLLTELMGMRETGRWENEEQGFRGISLELPGGTAHFELLEPLGEDSFLHRFLEERGPGLHHVTFEVSDIDSAAQAVRDYGIQPFRGVQRGHGWAETYIHPKDSGGVLFQFYIDEDHHHEPEQPK</sequence>
<dbReference type="EMBL" id="LAZR01029907">
    <property type="protein sequence ID" value="KKL58195.1"/>
    <property type="molecule type" value="Genomic_DNA"/>
</dbReference>
<dbReference type="Pfam" id="PF13669">
    <property type="entry name" value="Glyoxalase_4"/>
    <property type="match status" value="1"/>
</dbReference>
<protein>
    <recommendedName>
        <fullName evidence="2">VOC domain-containing protein</fullName>
    </recommendedName>
</protein>